<dbReference type="AlphaFoldDB" id="A0A9D4VX35"/>
<dbReference type="InterPro" id="IPR045210">
    <property type="entry name" value="RING-Ubox_PUB"/>
</dbReference>
<gene>
    <name evidence="7" type="ORF">KIW84_075535</name>
</gene>
<evidence type="ECO:0000256" key="5">
    <source>
        <dbReference type="RuleBase" id="RU369093"/>
    </source>
</evidence>
<dbReference type="Gramene" id="Psat07G0553500-T1">
    <property type="protein sequence ID" value="KAI5390271.1"/>
    <property type="gene ID" value="KIW84_075535"/>
</dbReference>
<dbReference type="SUPFAM" id="SSF57850">
    <property type="entry name" value="RING/U-box"/>
    <property type="match status" value="1"/>
</dbReference>
<comment type="caution">
    <text evidence="7">The sequence shown here is derived from an EMBL/GenBank/DDBJ whole genome shotgun (WGS) entry which is preliminary data.</text>
</comment>
<evidence type="ECO:0000256" key="4">
    <source>
        <dbReference type="ARBA" id="ARBA00022786"/>
    </source>
</evidence>
<evidence type="ECO:0000259" key="6">
    <source>
        <dbReference type="PROSITE" id="PS51698"/>
    </source>
</evidence>
<dbReference type="SUPFAM" id="SSF48371">
    <property type="entry name" value="ARM repeat"/>
    <property type="match status" value="1"/>
</dbReference>
<evidence type="ECO:0000256" key="2">
    <source>
        <dbReference type="ARBA" id="ARBA00004906"/>
    </source>
</evidence>
<dbReference type="PROSITE" id="PS51698">
    <property type="entry name" value="U_BOX"/>
    <property type="match status" value="1"/>
</dbReference>
<accession>A0A9D4VX35</accession>
<dbReference type="SMART" id="SM00504">
    <property type="entry name" value="Ubox"/>
    <property type="match status" value="1"/>
</dbReference>
<dbReference type="Gene3D" id="1.25.10.10">
    <property type="entry name" value="Leucine-rich Repeat Variant"/>
    <property type="match status" value="2"/>
</dbReference>
<organism evidence="7 8">
    <name type="scientific">Pisum sativum</name>
    <name type="common">Garden pea</name>
    <name type="synonym">Lathyrus oleraceus</name>
    <dbReference type="NCBI Taxonomy" id="3888"/>
    <lineage>
        <taxon>Eukaryota</taxon>
        <taxon>Viridiplantae</taxon>
        <taxon>Streptophyta</taxon>
        <taxon>Embryophyta</taxon>
        <taxon>Tracheophyta</taxon>
        <taxon>Spermatophyta</taxon>
        <taxon>Magnoliopsida</taxon>
        <taxon>eudicotyledons</taxon>
        <taxon>Gunneridae</taxon>
        <taxon>Pentapetalae</taxon>
        <taxon>rosids</taxon>
        <taxon>fabids</taxon>
        <taxon>Fabales</taxon>
        <taxon>Fabaceae</taxon>
        <taxon>Papilionoideae</taxon>
        <taxon>50 kb inversion clade</taxon>
        <taxon>NPAAA clade</taxon>
        <taxon>Hologalegina</taxon>
        <taxon>IRL clade</taxon>
        <taxon>Fabeae</taxon>
        <taxon>Lathyrus</taxon>
    </lineage>
</organism>
<keyword evidence="3 5" id="KW-0808">Transferase</keyword>
<dbReference type="PANTHER" id="PTHR22849">
    <property type="entry name" value="WDSAM1 PROTEIN"/>
    <property type="match status" value="1"/>
</dbReference>
<dbReference type="Pfam" id="PF25598">
    <property type="entry name" value="ARM_PUB"/>
    <property type="match status" value="2"/>
</dbReference>
<dbReference type="InterPro" id="IPR045185">
    <property type="entry name" value="PUB22/23/24-like"/>
</dbReference>
<dbReference type="Proteomes" id="UP001058974">
    <property type="component" value="Chromosome 7"/>
</dbReference>
<comment type="pathway">
    <text evidence="2 5">Protein modification; protein ubiquitination.</text>
</comment>
<comment type="function">
    <text evidence="5">Functions as an E3 ubiquitin ligase.</text>
</comment>
<evidence type="ECO:0000256" key="1">
    <source>
        <dbReference type="ARBA" id="ARBA00000900"/>
    </source>
</evidence>
<dbReference type="EMBL" id="JAMSHJ010000007">
    <property type="protein sequence ID" value="KAI5390271.1"/>
    <property type="molecule type" value="Genomic_DNA"/>
</dbReference>
<reference evidence="7 8" key="1">
    <citation type="journal article" date="2022" name="Nat. Genet.">
        <title>Improved pea reference genome and pan-genome highlight genomic features and evolutionary characteristics.</title>
        <authorList>
            <person name="Yang T."/>
            <person name="Liu R."/>
            <person name="Luo Y."/>
            <person name="Hu S."/>
            <person name="Wang D."/>
            <person name="Wang C."/>
            <person name="Pandey M.K."/>
            <person name="Ge S."/>
            <person name="Xu Q."/>
            <person name="Li N."/>
            <person name="Li G."/>
            <person name="Huang Y."/>
            <person name="Saxena R.K."/>
            <person name="Ji Y."/>
            <person name="Li M."/>
            <person name="Yan X."/>
            <person name="He Y."/>
            <person name="Liu Y."/>
            <person name="Wang X."/>
            <person name="Xiang C."/>
            <person name="Varshney R.K."/>
            <person name="Ding H."/>
            <person name="Gao S."/>
            <person name="Zong X."/>
        </authorList>
    </citation>
    <scope>NUCLEOTIDE SEQUENCE [LARGE SCALE GENOMIC DNA]</scope>
    <source>
        <strain evidence="7 8">cv. Zhongwan 6</strain>
    </source>
</reference>
<evidence type="ECO:0000256" key="3">
    <source>
        <dbReference type="ARBA" id="ARBA00022679"/>
    </source>
</evidence>
<dbReference type="InterPro" id="IPR058678">
    <property type="entry name" value="ARM_PUB"/>
</dbReference>
<sequence length="713" mass="81174">MSEIEIPPYFLCPISFQIMKDPVTTVTGITYDRESIEKWLLKAKICVCPVTNQSLPRSKEFLTPNHTLQRLIKAWISSNEAKGDDHDDHVPYPEYSLSRIHLQKLVKNLEVPNCFRTAMEKIHDLAKQSERNRTCMVEVGVTKAMVMVIKKSFKQGNTICLEEGLKIIRLLWHEAVIKNMMKPLVGENMDFINSLTWILKIYIDNNDVKMVNEVMLLLKLTIEIVDSSLIGNLNIEFFREIVRVLQKRGLFSEQTIKSALHVLTGTSSLGRNRTRIVEANGVFELIEFELENPKKSVTELIFNLLAHLCSCAEGREQFLRHAAGIAMVTKRILRVSAVTDDLAIQVISVIAKYSSSKETVLEMLRVGAVSKLCMVLHLAWTLKGQDDLKTSEYSLSRIHLQTLVKNLEVPNCFRTAMEKIHDLAKQSERNRTCMVEVGVTKAMVMVIEKSFKEGNTICLEEGLKIIRLLWHEAVIKNMMKPLVGENMDFINSLTWILKIYIDNNDVKMVNEVMLLLKLTIEIVDSSLIGNLNIEFFREIVRVLQKRGLFSKQTIKSALHVFTGISSLGRNRTRIVEVNGVFELIEFELENPKKSVTELIFNLLAHLCSCAEGREQFLRHAAGIAMVTKRILRVSAVTDDLALQVISVIAKYSTSKKTVLEMSRVGAVSKLCMVMQADCASYLKEKAIDILRLHSTTWNNSPCIQVYFVTRNQR</sequence>
<dbReference type="GO" id="GO:0016567">
    <property type="term" value="P:protein ubiquitination"/>
    <property type="evidence" value="ECO:0007669"/>
    <property type="project" value="UniProtKB-UniRule"/>
</dbReference>
<evidence type="ECO:0000313" key="8">
    <source>
        <dbReference type="Proteomes" id="UP001058974"/>
    </source>
</evidence>
<dbReference type="CDD" id="cd16664">
    <property type="entry name" value="RING-Ubox_PUB"/>
    <property type="match status" value="1"/>
</dbReference>
<protein>
    <recommendedName>
        <fullName evidence="5 6">U-box domain-containing protein</fullName>
        <ecNumber evidence="5">2.3.2.27</ecNumber>
    </recommendedName>
    <alternativeName>
        <fullName evidence="5">RING-type E3 ubiquitin transferase PUB</fullName>
    </alternativeName>
</protein>
<keyword evidence="8" id="KW-1185">Reference proteome</keyword>
<dbReference type="InterPro" id="IPR016024">
    <property type="entry name" value="ARM-type_fold"/>
</dbReference>
<dbReference type="InterPro" id="IPR013083">
    <property type="entry name" value="Znf_RING/FYVE/PHD"/>
</dbReference>
<dbReference type="Pfam" id="PF04564">
    <property type="entry name" value="U-box"/>
    <property type="match status" value="1"/>
</dbReference>
<feature type="domain" description="U-box" evidence="6">
    <location>
        <begin position="5"/>
        <end position="82"/>
    </location>
</feature>
<comment type="catalytic activity">
    <reaction evidence="1 5">
        <text>S-ubiquitinyl-[E2 ubiquitin-conjugating enzyme]-L-cysteine + [acceptor protein]-L-lysine = [E2 ubiquitin-conjugating enzyme]-L-cysteine + N(6)-ubiquitinyl-[acceptor protein]-L-lysine.</text>
        <dbReference type="EC" id="2.3.2.27"/>
    </reaction>
</comment>
<dbReference type="InterPro" id="IPR011989">
    <property type="entry name" value="ARM-like"/>
</dbReference>
<dbReference type="Gene3D" id="3.30.40.10">
    <property type="entry name" value="Zinc/RING finger domain, C3HC4 (zinc finger)"/>
    <property type="match status" value="1"/>
</dbReference>
<keyword evidence="4 5" id="KW-0833">Ubl conjugation pathway</keyword>
<dbReference type="GO" id="GO:0061630">
    <property type="term" value="F:ubiquitin protein ligase activity"/>
    <property type="evidence" value="ECO:0007669"/>
    <property type="project" value="UniProtKB-UniRule"/>
</dbReference>
<evidence type="ECO:0000313" key="7">
    <source>
        <dbReference type="EMBL" id="KAI5390271.1"/>
    </source>
</evidence>
<name>A0A9D4VX35_PEA</name>
<proteinExistence type="predicted"/>
<dbReference type="EC" id="2.3.2.27" evidence="5"/>
<dbReference type="InterPro" id="IPR003613">
    <property type="entry name" value="Ubox_domain"/>
</dbReference>
<dbReference type="PANTHER" id="PTHR22849:SF128">
    <property type="entry name" value="U-BOX DOMAIN-CONTAINING PROTEIN"/>
    <property type="match status" value="1"/>
</dbReference>